<dbReference type="Pfam" id="PF00258">
    <property type="entry name" value="Flavodoxin_1"/>
    <property type="match status" value="1"/>
</dbReference>
<dbReference type="SUPFAM" id="SSF52218">
    <property type="entry name" value="Flavoproteins"/>
    <property type="match status" value="1"/>
</dbReference>
<dbReference type="SUPFAM" id="SSF63380">
    <property type="entry name" value="Riboflavin synthase domain-like"/>
    <property type="match status" value="1"/>
</dbReference>
<evidence type="ECO:0000313" key="8">
    <source>
        <dbReference type="Proteomes" id="UP000007564"/>
    </source>
</evidence>
<feature type="domain" description="Flavodoxin-like" evidence="5">
    <location>
        <begin position="53"/>
        <end position="190"/>
    </location>
</feature>
<dbReference type="InterPro" id="IPR017927">
    <property type="entry name" value="FAD-bd_FR_type"/>
</dbReference>
<dbReference type="InterPro" id="IPR029039">
    <property type="entry name" value="Flavoprotein-like_sf"/>
</dbReference>
<dbReference type="RefSeq" id="WP_015063987.1">
    <property type="nucleotide sequence ID" value="NC_019382.1"/>
</dbReference>
<dbReference type="InterPro" id="IPR001094">
    <property type="entry name" value="Flavdoxin-like"/>
</dbReference>
<accession>A0A0C6P417</accession>
<dbReference type="PRINTS" id="PR00369">
    <property type="entry name" value="FLAVODOXIN"/>
</dbReference>
<dbReference type="PANTHER" id="PTHR19384:SF17">
    <property type="entry name" value="NADPH--CYTOCHROME P450 REDUCTASE"/>
    <property type="match status" value="1"/>
</dbReference>
<dbReference type="Gene3D" id="2.40.30.10">
    <property type="entry name" value="Translation factors"/>
    <property type="match status" value="1"/>
</dbReference>
<evidence type="ECO:0000259" key="5">
    <source>
        <dbReference type="PROSITE" id="PS50902"/>
    </source>
</evidence>
<reference evidence="7 8" key="1">
    <citation type="journal article" date="2012" name="BMC Genomics">
        <title>Comparative genomics of the classical Bordetella subspecies: the evolution and exchange of virulence-associated diversity amongst closely related pathogens.</title>
        <authorList>
            <person name="Park J."/>
            <person name="Zhang Y."/>
            <person name="Buboltz A.M."/>
            <person name="Zhang X."/>
            <person name="Schuster S.C."/>
            <person name="Ahuja U."/>
            <person name="Liu M."/>
            <person name="Miller J.F."/>
            <person name="Sebaihia M."/>
            <person name="Bentley S.D."/>
            <person name="Parkhill J."/>
            <person name="Harvill E.T."/>
        </authorList>
    </citation>
    <scope>NUCLEOTIDE SEQUENCE [LARGE SCALE GENOMIC DNA]</scope>
    <source>
        <strain evidence="7 8">253</strain>
    </source>
</reference>
<dbReference type="Pfam" id="PF00175">
    <property type="entry name" value="NAD_binding_1"/>
    <property type="match status" value="1"/>
</dbReference>
<dbReference type="GO" id="GO:0005829">
    <property type="term" value="C:cytosol"/>
    <property type="evidence" value="ECO:0007669"/>
    <property type="project" value="TreeGrafter"/>
</dbReference>
<sequence length="459" mass="49721">MPLPPHPRLVAAAGLVLAWLLLCLWAWRQARMRAASQARALRALEARPGPQTVLVAYASQTGFAAELAEHTAAALASGGLQARVAELGQIDAATLGHYARALFIVSTYGEGDPPDAAAPFADTAMQSGAGLGALRYAVLALGDSSYAHFCGFGHRLDDWLRANGAAPLFDLVEVDAGDAAALRHWQHHLGVVTGCTDLPDWQAPTYQAWRLARRTLLNPGSQGAPCYFIELTPPHGTAPQWQAGDIAEIGPRDAPDSPLHAHREYSIASLPADGAVHLLVRQMRSADGALGLGSGWLTHTAQTGQAIDLRVRANRNFHPPADARPLILVGNGTGLAGLRALLKARRSAGHGRNWLVFGERSAAHDWFCRDELEQWRGEGWLEYVDAVFSRDAPQRRYVQDLLRERAERVRDWIREGAAVYVCGSLHGMAEGVHQALADILGPAQLQALQHAGRYRRDVY</sequence>
<organism evidence="7 8">
    <name type="scientific">Bordetella bronchiseptica 253</name>
    <dbReference type="NCBI Taxonomy" id="568707"/>
    <lineage>
        <taxon>Bacteria</taxon>
        <taxon>Pseudomonadati</taxon>
        <taxon>Pseudomonadota</taxon>
        <taxon>Betaproteobacteria</taxon>
        <taxon>Burkholderiales</taxon>
        <taxon>Alcaligenaceae</taxon>
        <taxon>Bordetella</taxon>
    </lineage>
</organism>
<dbReference type="HOGENOM" id="CLU_001570_17_7_4"/>
<dbReference type="AlphaFoldDB" id="A0A0C6P417"/>
<evidence type="ECO:0000256" key="3">
    <source>
        <dbReference type="ARBA" id="ARBA00022982"/>
    </source>
</evidence>
<dbReference type="PROSITE" id="PS51384">
    <property type="entry name" value="FAD_FR"/>
    <property type="match status" value="1"/>
</dbReference>
<evidence type="ECO:0000256" key="1">
    <source>
        <dbReference type="ARBA" id="ARBA00022630"/>
    </source>
</evidence>
<evidence type="ECO:0000256" key="2">
    <source>
        <dbReference type="ARBA" id="ARBA00022643"/>
    </source>
</evidence>
<dbReference type="PRINTS" id="PR00371">
    <property type="entry name" value="FPNCR"/>
</dbReference>
<dbReference type="InterPro" id="IPR001709">
    <property type="entry name" value="Flavoprot_Pyr_Nucl_cyt_Rdtase"/>
</dbReference>
<evidence type="ECO:0000313" key="7">
    <source>
        <dbReference type="EMBL" id="CCJ53003.1"/>
    </source>
</evidence>
<keyword evidence="1" id="KW-0285">Flavoprotein</keyword>
<dbReference type="Gene3D" id="3.40.50.360">
    <property type="match status" value="1"/>
</dbReference>
<dbReference type="InterPro" id="IPR008254">
    <property type="entry name" value="Flavodoxin/NO_synth"/>
</dbReference>
<dbReference type="EMBL" id="HE965806">
    <property type="protein sequence ID" value="CCJ53003.1"/>
    <property type="molecule type" value="Genomic_DNA"/>
</dbReference>
<evidence type="ECO:0000259" key="6">
    <source>
        <dbReference type="PROSITE" id="PS51384"/>
    </source>
</evidence>
<keyword evidence="2" id="KW-0288">FMN</keyword>
<dbReference type="KEGG" id="bbh:BN112_1085"/>
<keyword evidence="3" id="KW-0249">Electron transport</keyword>
<keyword evidence="3" id="KW-0813">Transport</keyword>
<dbReference type="OrthoDB" id="9816402at2"/>
<evidence type="ECO:0000256" key="4">
    <source>
        <dbReference type="ARBA" id="ARBA00023797"/>
    </source>
</evidence>
<feature type="domain" description="FAD-binding FR-type" evidence="6">
    <location>
        <begin position="204"/>
        <end position="320"/>
    </location>
</feature>
<dbReference type="Gene3D" id="3.40.50.80">
    <property type="entry name" value="Nucleotide-binding domain of ferredoxin-NADP reductase (FNR) module"/>
    <property type="match status" value="1"/>
</dbReference>
<name>A0A0C6P417_BORBO</name>
<dbReference type="SUPFAM" id="SSF52343">
    <property type="entry name" value="Ferredoxin reductase-like, C-terminal NADP-linked domain"/>
    <property type="match status" value="1"/>
</dbReference>
<dbReference type="CDD" id="cd06200">
    <property type="entry name" value="SiR_like1"/>
    <property type="match status" value="1"/>
</dbReference>
<gene>
    <name evidence="7" type="ORF">BN112_1085</name>
</gene>
<dbReference type="Proteomes" id="UP000007564">
    <property type="component" value="Chromosome"/>
</dbReference>
<proteinExistence type="predicted"/>
<dbReference type="EC" id="1.6.2.4" evidence="4"/>
<dbReference type="PANTHER" id="PTHR19384">
    <property type="entry name" value="NITRIC OXIDE SYNTHASE-RELATED"/>
    <property type="match status" value="1"/>
</dbReference>
<dbReference type="GO" id="GO:0010181">
    <property type="term" value="F:FMN binding"/>
    <property type="evidence" value="ECO:0007669"/>
    <property type="project" value="InterPro"/>
</dbReference>
<dbReference type="PROSITE" id="PS50902">
    <property type="entry name" value="FLAVODOXIN_LIKE"/>
    <property type="match status" value="1"/>
</dbReference>
<dbReference type="InterPro" id="IPR039261">
    <property type="entry name" value="FNR_nucleotide-bd"/>
</dbReference>
<dbReference type="InterPro" id="IPR001433">
    <property type="entry name" value="OxRdtase_FAD/NAD-bd"/>
</dbReference>
<protein>
    <recommendedName>
        <fullName evidence="4">NADPH--hemoprotein reductase</fullName>
        <ecNumber evidence="4">1.6.2.4</ecNumber>
    </recommendedName>
</protein>
<dbReference type="GO" id="GO:0050660">
    <property type="term" value="F:flavin adenine dinucleotide binding"/>
    <property type="evidence" value="ECO:0007669"/>
    <property type="project" value="TreeGrafter"/>
</dbReference>
<dbReference type="GO" id="GO:0003958">
    <property type="term" value="F:NADPH-hemoprotein reductase activity"/>
    <property type="evidence" value="ECO:0007669"/>
    <property type="project" value="UniProtKB-EC"/>
</dbReference>
<dbReference type="InterPro" id="IPR017938">
    <property type="entry name" value="Riboflavin_synthase-like_b-brl"/>
</dbReference>